<name>A0A5C4W1D9_9ACTN</name>
<organism evidence="5 6">
    <name type="scientific">Nocardioides albidus</name>
    <dbReference type="NCBI Taxonomy" id="1517589"/>
    <lineage>
        <taxon>Bacteria</taxon>
        <taxon>Bacillati</taxon>
        <taxon>Actinomycetota</taxon>
        <taxon>Actinomycetes</taxon>
        <taxon>Propionibacteriales</taxon>
        <taxon>Nocardioidaceae</taxon>
        <taxon>Nocardioides</taxon>
    </lineage>
</organism>
<dbReference type="InterPro" id="IPR017871">
    <property type="entry name" value="ABC_transporter-like_CS"/>
</dbReference>
<comment type="caution">
    <text evidence="5">The sequence shown here is derived from an EMBL/GenBank/DDBJ whole genome shotgun (WGS) entry which is preliminary data.</text>
</comment>
<dbReference type="EMBL" id="VDMP01000022">
    <property type="protein sequence ID" value="TNM41179.1"/>
    <property type="molecule type" value="Genomic_DNA"/>
</dbReference>
<dbReference type="Gene3D" id="3.40.50.300">
    <property type="entry name" value="P-loop containing nucleotide triphosphate hydrolases"/>
    <property type="match status" value="1"/>
</dbReference>
<dbReference type="InterPro" id="IPR050166">
    <property type="entry name" value="ABC_transporter_ATP-bind"/>
</dbReference>
<accession>A0A5C4W1D9</accession>
<dbReference type="Pfam" id="PF00005">
    <property type="entry name" value="ABC_tran"/>
    <property type="match status" value="1"/>
</dbReference>
<dbReference type="InterPro" id="IPR003593">
    <property type="entry name" value="AAA+_ATPase"/>
</dbReference>
<sequence>MTETTTGATRATTPTAIQMSGVTVEFADPLGGTKQVLKGIDLTVPAGQFIALVGKSGCGKTTLLNMVAALVRPTTGTVTVGGETPKAARRNLGFMLARDALLPWRTAQGNVEYGLELRGVPKQERRETARRWLEAVHLGGSERLWPWQLSQGMRQRVALARTWALDPDVLLMDEPFAALDVTTRVAVQEEFLRLWQSEQHKTVIFVTHDLGEAIALADRVVLLGEGRVLYDVEVGLERPRDLQTVAGEPRYQEIYNQLRSSI</sequence>
<feature type="domain" description="ABC transporter" evidence="4">
    <location>
        <begin position="17"/>
        <end position="250"/>
    </location>
</feature>
<dbReference type="PROSITE" id="PS50893">
    <property type="entry name" value="ABC_TRANSPORTER_2"/>
    <property type="match status" value="1"/>
</dbReference>
<keyword evidence="1" id="KW-0813">Transport</keyword>
<evidence type="ECO:0000256" key="3">
    <source>
        <dbReference type="ARBA" id="ARBA00022840"/>
    </source>
</evidence>
<dbReference type="AlphaFoldDB" id="A0A5C4W1D9"/>
<keyword evidence="3 5" id="KW-0067">ATP-binding</keyword>
<evidence type="ECO:0000259" key="4">
    <source>
        <dbReference type="PROSITE" id="PS50893"/>
    </source>
</evidence>
<proteinExistence type="predicted"/>
<keyword evidence="2" id="KW-0547">Nucleotide-binding</keyword>
<dbReference type="GO" id="GO:0005524">
    <property type="term" value="F:ATP binding"/>
    <property type="evidence" value="ECO:0007669"/>
    <property type="project" value="UniProtKB-KW"/>
</dbReference>
<keyword evidence="6" id="KW-1185">Reference proteome</keyword>
<reference evidence="5 6" key="1">
    <citation type="journal article" date="2016" name="Int. J. Syst. Evol. Microbiol.">
        <title>Nocardioides albidus sp. nov., an actinobacterium isolated from garden soil.</title>
        <authorList>
            <person name="Singh H."/>
            <person name="Du J."/>
            <person name="Trinh H."/>
            <person name="Won K."/>
            <person name="Yang J.E."/>
            <person name="Yin C."/>
            <person name="Kook M."/>
            <person name="Yi T.H."/>
        </authorList>
    </citation>
    <scope>NUCLEOTIDE SEQUENCE [LARGE SCALE GENOMIC DNA]</scope>
    <source>
        <strain evidence="5 6">CCTCC AB 2015297</strain>
    </source>
</reference>
<dbReference type="PANTHER" id="PTHR42788">
    <property type="entry name" value="TAURINE IMPORT ATP-BINDING PROTEIN-RELATED"/>
    <property type="match status" value="1"/>
</dbReference>
<dbReference type="GO" id="GO:0016887">
    <property type="term" value="F:ATP hydrolysis activity"/>
    <property type="evidence" value="ECO:0007669"/>
    <property type="project" value="InterPro"/>
</dbReference>
<evidence type="ECO:0000313" key="5">
    <source>
        <dbReference type="EMBL" id="TNM41179.1"/>
    </source>
</evidence>
<dbReference type="CDD" id="cd03293">
    <property type="entry name" value="ABC_NrtD_SsuB_transporters"/>
    <property type="match status" value="1"/>
</dbReference>
<dbReference type="InterPro" id="IPR003439">
    <property type="entry name" value="ABC_transporter-like_ATP-bd"/>
</dbReference>
<protein>
    <submittedName>
        <fullName evidence="5">ABC transporter ATP-binding protein</fullName>
    </submittedName>
</protein>
<dbReference type="SMART" id="SM00382">
    <property type="entry name" value="AAA"/>
    <property type="match status" value="1"/>
</dbReference>
<dbReference type="PROSITE" id="PS00211">
    <property type="entry name" value="ABC_TRANSPORTER_1"/>
    <property type="match status" value="1"/>
</dbReference>
<dbReference type="Proteomes" id="UP000313231">
    <property type="component" value="Unassembled WGS sequence"/>
</dbReference>
<gene>
    <name evidence="5" type="ORF">FHP29_09260</name>
</gene>
<dbReference type="PANTHER" id="PTHR42788:SF13">
    <property type="entry name" value="ALIPHATIC SULFONATES IMPORT ATP-BINDING PROTEIN SSUB"/>
    <property type="match status" value="1"/>
</dbReference>
<evidence type="ECO:0000313" key="6">
    <source>
        <dbReference type="Proteomes" id="UP000313231"/>
    </source>
</evidence>
<dbReference type="RefSeq" id="WP_139622574.1">
    <property type="nucleotide sequence ID" value="NZ_VDMP01000022.1"/>
</dbReference>
<evidence type="ECO:0000256" key="1">
    <source>
        <dbReference type="ARBA" id="ARBA00022448"/>
    </source>
</evidence>
<dbReference type="InterPro" id="IPR027417">
    <property type="entry name" value="P-loop_NTPase"/>
</dbReference>
<evidence type="ECO:0000256" key="2">
    <source>
        <dbReference type="ARBA" id="ARBA00022741"/>
    </source>
</evidence>
<dbReference type="OrthoDB" id="8773773at2"/>
<dbReference type="SUPFAM" id="SSF52540">
    <property type="entry name" value="P-loop containing nucleoside triphosphate hydrolases"/>
    <property type="match status" value="1"/>
</dbReference>